<dbReference type="Gene3D" id="1.10.530.40">
    <property type="match status" value="1"/>
</dbReference>
<keyword evidence="3" id="KW-0964">Secreted</keyword>
<evidence type="ECO:0000256" key="3">
    <source>
        <dbReference type="ARBA" id="ARBA00022525"/>
    </source>
</evidence>
<dbReference type="Proteomes" id="UP001595377">
    <property type="component" value="Unassembled WGS sequence"/>
</dbReference>
<keyword evidence="9" id="KW-1185">Reference proteome</keyword>
<dbReference type="PROSITE" id="PS00330">
    <property type="entry name" value="HEMOLYSIN_CALCIUM"/>
    <property type="match status" value="2"/>
</dbReference>
<dbReference type="InterPro" id="IPR023347">
    <property type="entry name" value="Lysozyme_dom_sf"/>
</dbReference>
<dbReference type="InterPro" id="IPR001343">
    <property type="entry name" value="Hemolysn_Ca-bd"/>
</dbReference>
<name>A0ABV7DCG1_9HYPH</name>
<comment type="subcellular location">
    <subcellularLocation>
        <location evidence="2">Secreted</location>
    </subcellularLocation>
</comment>
<dbReference type="SUPFAM" id="SSF53955">
    <property type="entry name" value="Lysozyme-like"/>
    <property type="match status" value="1"/>
</dbReference>
<evidence type="ECO:0000256" key="4">
    <source>
        <dbReference type="ARBA" id="ARBA00022529"/>
    </source>
</evidence>
<dbReference type="EMBL" id="JBHRSP010000003">
    <property type="protein sequence ID" value="MFC3071975.1"/>
    <property type="molecule type" value="Genomic_DNA"/>
</dbReference>
<dbReference type="Gene3D" id="2.150.10.10">
    <property type="entry name" value="Serralysin-like metalloprotease, C-terminal"/>
    <property type="match status" value="1"/>
</dbReference>
<proteinExistence type="predicted"/>
<keyword evidence="6" id="KW-0677">Repeat</keyword>
<evidence type="ECO:0000259" key="7">
    <source>
        <dbReference type="Pfam" id="PF08548"/>
    </source>
</evidence>
<comment type="cofactor">
    <cofactor evidence="1">
        <name>Ca(2+)</name>
        <dbReference type="ChEBI" id="CHEBI:29108"/>
    </cofactor>
</comment>
<dbReference type="InterPro" id="IPR023346">
    <property type="entry name" value="Lysozyme-like_dom_sf"/>
</dbReference>
<keyword evidence="5" id="KW-0081">Bacteriolytic enzyme</keyword>
<evidence type="ECO:0000256" key="2">
    <source>
        <dbReference type="ARBA" id="ARBA00004613"/>
    </source>
</evidence>
<dbReference type="PANTHER" id="PTHR38340">
    <property type="entry name" value="S-LAYER PROTEIN"/>
    <property type="match status" value="1"/>
</dbReference>
<dbReference type="Pfam" id="PF00353">
    <property type="entry name" value="HemolysinCabind"/>
    <property type="match status" value="1"/>
</dbReference>
<comment type="caution">
    <text evidence="8">The sequence shown here is derived from an EMBL/GenBank/DDBJ whole genome shotgun (WGS) entry which is preliminary data.</text>
</comment>
<evidence type="ECO:0000256" key="5">
    <source>
        <dbReference type="ARBA" id="ARBA00022638"/>
    </source>
</evidence>
<dbReference type="RefSeq" id="WP_257315917.1">
    <property type="nucleotide sequence ID" value="NZ_JANFDG010000015.1"/>
</dbReference>
<dbReference type="InterPro" id="IPR013858">
    <property type="entry name" value="Peptidase_M10B_C"/>
</dbReference>
<sequence>MLKFTAMSGAAYRQTVFSMLTVLEGSTRRAYLDTAADPAPTIGIGFNLRYNLEPVLKAMLGTGWNVTLQGRLKAVVDKSYGRGETALLNSRLDKVMADWKATHDADAPKTFGFASDTQVGKALAAISPGYEAAIDRWIARIPPSAERAVLFSMAWNAPSLLGPKLKAAVLSGDRAEAWYEIRYNSNGSGHDGIANRRYVEAEHFKLYAADRAATKAEALDAGLMYTAHRQKILAYEKAHDPDAAGRIKGLASIDAVEKELAPAIARLKAAYGIARTMALEELQIASAGTRNLSGDGTAADSARNDADLLIGSSHANTLTGGRGSDALLGLAGNDRLYGNSGADRLEGGRGADLLAGGSGADVFVFRSAAEIGMRSGARDRITDFEHGRDRIDLSAIDANGAARGHDFTFLAAKGKVFTGHAGDLRWYQTTDKGKPVTLVQGDIDGDRHADFTLELAGRLALTKGDFIL</sequence>
<dbReference type="Pfam" id="PF08548">
    <property type="entry name" value="Peptidase_M10_C"/>
    <property type="match status" value="1"/>
</dbReference>
<dbReference type="PANTHER" id="PTHR38340:SF1">
    <property type="entry name" value="S-LAYER PROTEIN"/>
    <property type="match status" value="1"/>
</dbReference>
<dbReference type="InterPro" id="IPR050557">
    <property type="entry name" value="RTX_toxin/Mannuronan_C5-epim"/>
</dbReference>
<dbReference type="InterPro" id="IPR018511">
    <property type="entry name" value="Hemolysin-typ_Ca-bd_CS"/>
</dbReference>
<evidence type="ECO:0000256" key="6">
    <source>
        <dbReference type="ARBA" id="ARBA00022737"/>
    </source>
</evidence>
<keyword evidence="4" id="KW-0929">Antimicrobial</keyword>
<accession>A0ABV7DCG1</accession>
<organism evidence="8 9">
    <name type="scientific">Shinella pollutisoli</name>
    <dbReference type="NCBI Taxonomy" id="2250594"/>
    <lineage>
        <taxon>Bacteria</taxon>
        <taxon>Pseudomonadati</taxon>
        <taxon>Pseudomonadota</taxon>
        <taxon>Alphaproteobacteria</taxon>
        <taxon>Hyphomicrobiales</taxon>
        <taxon>Rhizobiaceae</taxon>
        <taxon>Shinella</taxon>
    </lineage>
</organism>
<evidence type="ECO:0000313" key="9">
    <source>
        <dbReference type="Proteomes" id="UP001595377"/>
    </source>
</evidence>
<reference evidence="9" key="1">
    <citation type="journal article" date="2019" name="Int. J. Syst. Evol. Microbiol.">
        <title>The Global Catalogue of Microorganisms (GCM) 10K type strain sequencing project: providing services to taxonomists for standard genome sequencing and annotation.</title>
        <authorList>
            <consortium name="The Broad Institute Genomics Platform"/>
            <consortium name="The Broad Institute Genome Sequencing Center for Infectious Disease"/>
            <person name="Wu L."/>
            <person name="Ma J."/>
        </authorList>
    </citation>
    <scope>NUCLEOTIDE SEQUENCE [LARGE SCALE GENOMIC DNA]</scope>
    <source>
        <strain evidence="9">KCTC 52677</strain>
    </source>
</reference>
<evidence type="ECO:0000256" key="1">
    <source>
        <dbReference type="ARBA" id="ARBA00001913"/>
    </source>
</evidence>
<dbReference type="InterPro" id="IPR011049">
    <property type="entry name" value="Serralysin-like_metalloprot_C"/>
</dbReference>
<dbReference type="SUPFAM" id="SSF51120">
    <property type="entry name" value="beta-Roll"/>
    <property type="match status" value="1"/>
</dbReference>
<feature type="domain" description="Peptidase M10 serralysin C-terminal" evidence="7">
    <location>
        <begin position="328"/>
        <end position="467"/>
    </location>
</feature>
<protein>
    <submittedName>
        <fullName evidence="8">M10 family metallopeptidase C-terminal domain-containing protein</fullName>
    </submittedName>
</protein>
<gene>
    <name evidence="8" type="ORF">ACFOHH_02535</name>
</gene>
<evidence type="ECO:0000313" key="8">
    <source>
        <dbReference type="EMBL" id="MFC3071975.1"/>
    </source>
</evidence>
<dbReference type="PRINTS" id="PR00313">
    <property type="entry name" value="CABNDNGRPT"/>
</dbReference>